<name>A0ABD0M219_9CAEN</name>
<keyword evidence="3" id="KW-1185">Reference proteome</keyword>
<evidence type="ECO:0000256" key="1">
    <source>
        <dbReference type="SAM" id="MobiDB-lite"/>
    </source>
</evidence>
<organism evidence="2 3">
    <name type="scientific">Batillaria attramentaria</name>
    <dbReference type="NCBI Taxonomy" id="370345"/>
    <lineage>
        <taxon>Eukaryota</taxon>
        <taxon>Metazoa</taxon>
        <taxon>Spiralia</taxon>
        <taxon>Lophotrochozoa</taxon>
        <taxon>Mollusca</taxon>
        <taxon>Gastropoda</taxon>
        <taxon>Caenogastropoda</taxon>
        <taxon>Sorbeoconcha</taxon>
        <taxon>Cerithioidea</taxon>
        <taxon>Batillariidae</taxon>
        <taxon>Batillaria</taxon>
    </lineage>
</organism>
<evidence type="ECO:0000313" key="2">
    <source>
        <dbReference type="EMBL" id="KAK7505780.1"/>
    </source>
</evidence>
<accession>A0ABD0M219</accession>
<dbReference type="Proteomes" id="UP001519460">
    <property type="component" value="Unassembled WGS sequence"/>
</dbReference>
<sequence length="121" mass="13325">MATRTRPSKPCPRLPAKSREGTARIKTRVTERMSTWCRNPRESARTTRDAACLKDILAERENVWHAMVTVSPLPTQLLTARTGTSMMTILCAPGDLTVGAAYAAITTMLRRPGTQALVRPC</sequence>
<gene>
    <name evidence="2" type="ORF">BaRGS_00003051</name>
</gene>
<dbReference type="EMBL" id="JACVVK020000009">
    <property type="protein sequence ID" value="KAK7505780.1"/>
    <property type="molecule type" value="Genomic_DNA"/>
</dbReference>
<proteinExistence type="predicted"/>
<feature type="region of interest" description="Disordered" evidence="1">
    <location>
        <begin position="1"/>
        <end position="23"/>
    </location>
</feature>
<dbReference type="AlphaFoldDB" id="A0ABD0M219"/>
<comment type="caution">
    <text evidence="2">The sequence shown here is derived from an EMBL/GenBank/DDBJ whole genome shotgun (WGS) entry which is preliminary data.</text>
</comment>
<evidence type="ECO:0000313" key="3">
    <source>
        <dbReference type="Proteomes" id="UP001519460"/>
    </source>
</evidence>
<reference evidence="2 3" key="1">
    <citation type="journal article" date="2023" name="Sci. Data">
        <title>Genome assembly of the Korean intertidal mud-creeper Batillaria attramentaria.</title>
        <authorList>
            <person name="Patra A.K."/>
            <person name="Ho P.T."/>
            <person name="Jun S."/>
            <person name="Lee S.J."/>
            <person name="Kim Y."/>
            <person name="Won Y.J."/>
        </authorList>
    </citation>
    <scope>NUCLEOTIDE SEQUENCE [LARGE SCALE GENOMIC DNA]</scope>
    <source>
        <strain evidence="2">Wonlab-2016</strain>
    </source>
</reference>
<protein>
    <submittedName>
        <fullName evidence="2">Uncharacterized protein</fullName>
    </submittedName>
</protein>